<comment type="caution">
    <text evidence="5">The sequence shown here is derived from an EMBL/GenBank/DDBJ whole genome shotgun (WGS) entry which is preliminary data.</text>
</comment>
<dbReference type="InterPro" id="IPR000792">
    <property type="entry name" value="Tscrpt_reg_LuxR_C"/>
</dbReference>
<dbReference type="SUPFAM" id="SSF52172">
    <property type="entry name" value="CheY-like"/>
    <property type="match status" value="1"/>
</dbReference>
<dbReference type="GO" id="GO:0006355">
    <property type="term" value="P:regulation of DNA-templated transcription"/>
    <property type="evidence" value="ECO:0007669"/>
    <property type="project" value="InterPro"/>
</dbReference>
<protein>
    <submittedName>
        <fullName evidence="5">Transcriptional regulatory protein DegU</fullName>
    </submittedName>
</protein>
<evidence type="ECO:0000259" key="4">
    <source>
        <dbReference type="PROSITE" id="PS50110"/>
    </source>
</evidence>
<dbReference type="SMART" id="SM00448">
    <property type="entry name" value="REC"/>
    <property type="match status" value="1"/>
</dbReference>
<dbReference type="InterPro" id="IPR001789">
    <property type="entry name" value="Sig_transdc_resp-reg_receiver"/>
</dbReference>
<dbReference type="Pfam" id="PF00072">
    <property type="entry name" value="Response_reg"/>
    <property type="match status" value="1"/>
</dbReference>
<dbReference type="InterPro" id="IPR016032">
    <property type="entry name" value="Sig_transdc_resp-reg_C-effctor"/>
</dbReference>
<gene>
    <name evidence="5" type="primary">degU_23</name>
    <name evidence="5" type="ORF">SDC9_61394</name>
</gene>
<dbReference type="PROSITE" id="PS50110">
    <property type="entry name" value="RESPONSE_REGULATORY"/>
    <property type="match status" value="1"/>
</dbReference>
<keyword evidence="1" id="KW-0597">Phosphoprotein</keyword>
<evidence type="ECO:0000259" key="3">
    <source>
        <dbReference type="PROSITE" id="PS50043"/>
    </source>
</evidence>
<proteinExistence type="predicted"/>
<keyword evidence="2" id="KW-0238">DNA-binding</keyword>
<dbReference type="SMART" id="SM00421">
    <property type="entry name" value="HTH_LUXR"/>
    <property type="match status" value="1"/>
</dbReference>
<dbReference type="CDD" id="cd17535">
    <property type="entry name" value="REC_NarL-like"/>
    <property type="match status" value="1"/>
</dbReference>
<dbReference type="PROSITE" id="PS50043">
    <property type="entry name" value="HTH_LUXR_2"/>
    <property type="match status" value="1"/>
</dbReference>
<dbReference type="Gene3D" id="3.40.50.2300">
    <property type="match status" value="1"/>
</dbReference>
<dbReference type="PROSITE" id="PS00622">
    <property type="entry name" value="HTH_LUXR_1"/>
    <property type="match status" value="1"/>
</dbReference>
<evidence type="ECO:0000256" key="1">
    <source>
        <dbReference type="ARBA" id="ARBA00022553"/>
    </source>
</evidence>
<accession>A0A644XG07</accession>
<evidence type="ECO:0000313" key="5">
    <source>
        <dbReference type="EMBL" id="MPM15029.1"/>
    </source>
</evidence>
<dbReference type="Pfam" id="PF00196">
    <property type="entry name" value="GerE"/>
    <property type="match status" value="1"/>
</dbReference>
<feature type="domain" description="Response regulatory" evidence="4">
    <location>
        <begin position="5"/>
        <end position="121"/>
    </location>
</feature>
<dbReference type="InterPro" id="IPR039420">
    <property type="entry name" value="WalR-like"/>
</dbReference>
<sequence>MDIIRLIIADDHEIFRKGLRIILNELDEVKVIAEAQNGNEVFEILKHQKADLILMDIRMPVMDGIEATRKVSERYPEVKVIALTMFEEISYFNQMIEAGAQGFLLKKTNKDELQRAINQVIEGENYFSEEFISNVNRTQRPATRLASIELTDREQEVLELICKGMSNAEISKFLGVSARTVDGHRAHLLEKTGAKNSPHLVMFAIKNGLIKA</sequence>
<organism evidence="5">
    <name type="scientific">bioreactor metagenome</name>
    <dbReference type="NCBI Taxonomy" id="1076179"/>
    <lineage>
        <taxon>unclassified sequences</taxon>
        <taxon>metagenomes</taxon>
        <taxon>ecological metagenomes</taxon>
    </lineage>
</organism>
<dbReference type="PRINTS" id="PR00038">
    <property type="entry name" value="HTHLUXR"/>
</dbReference>
<dbReference type="EMBL" id="VSSQ01002374">
    <property type="protein sequence ID" value="MPM15029.1"/>
    <property type="molecule type" value="Genomic_DNA"/>
</dbReference>
<evidence type="ECO:0000256" key="2">
    <source>
        <dbReference type="ARBA" id="ARBA00023125"/>
    </source>
</evidence>
<dbReference type="GO" id="GO:0003677">
    <property type="term" value="F:DNA binding"/>
    <property type="evidence" value="ECO:0007669"/>
    <property type="project" value="UniProtKB-KW"/>
</dbReference>
<dbReference type="GO" id="GO:0000160">
    <property type="term" value="P:phosphorelay signal transduction system"/>
    <property type="evidence" value="ECO:0007669"/>
    <property type="project" value="InterPro"/>
</dbReference>
<dbReference type="PANTHER" id="PTHR43214:SF43">
    <property type="entry name" value="TWO-COMPONENT RESPONSE REGULATOR"/>
    <property type="match status" value="1"/>
</dbReference>
<reference evidence="5" key="1">
    <citation type="submission" date="2019-08" db="EMBL/GenBank/DDBJ databases">
        <authorList>
            <person name="Kucharzyk K."/>
            <person name="Murdoch R.W."/>
            <person name="Higgins S."/>
            <person name="Loffler F."/>
        </authorList>
    </citation>
    <scope>NUCLEOTIDE SEQUENCE</scope>
</reference>
<feature type="domain" description="HTH luxR-type" evidence="3">
    <location>
        <begin position="143"/>
        <end position="208"/>
    </location>
</feature>
<dbReference type="PANTHER" id="PTHR43214">
    <property type="entry name" value="TWO-COMPONENT RESPONSE REGULATOR"/>
    <property type="match status" value="1"/>
</dbReference>
<dbReference type="InterPro" id="IPR011006">
    <property type="entry name" value="CheY-like_superfamily"/>
</dbReference>
<dbReference type="SUPFAM" id="SSF46894">
    <property type="entry name" value="C-terminal effector domain of the bipartite response regulators"/>
    <property type="match status" value="1"/>
</dbReference>
<dbReference type="AlphaFoldDB" id="A0A644XG07"/>
<dbReference type="InterPro" id="IPR058245">
    <property type="entry name" value="NreC/VraR/RcsB-like_REC"/>
</dbReference>
<name>A0A644XG07_9ZZZZ</name>
<dbReference type="CDD" id="cd06170">
    <property type="entry name" value="LuxR_C_like"/>
    <property type="match status" value="1"/>
</dbReference>